<keyword evidence="1" id="KW-0812">Transmembrane</keyword>
<dbReference type="PANTHER" id="PTHR34219">
    <property type="entry name" value="IRON-REGULATED INNER MEMBRANE PROTEIN-RELATED"/>
    <property type="match status" value="1"/>
</dbReference>
<evidence type="ECO:0000313" key="2">
    <source>
        <dbReference type="EMBL" id="KYG63759.1"/>
    </source>
</evidence>
<comment type="caution">
    <text evidence="2">The sequence shown here is derived from an EMBL/GenBank/DDBJ whole genome shotgun (WGS) entry which is preliminary data.</text>
</comment>
<feature type="transmembrane region" description="Helical" evidence="1">
    <location>
        <begin position="332"/>
        <end position="353"/>
    </location>
</feature>
<dbReference type="AlphaFoldDB" id="A0A150WJ30"/>
<dbReference type="Proteomes" id="UP000075320">
    <property type="component" value="Unassembled WGS sequence"/>
</dbReference>
<keyword evidence="1" id="KW-0472">Membrane</keyword>
<name>A0A150WJ30_BDEBC</name>
<accession>A0A150WJ30</accession>
<proteinExistence type="predicted"/>
<gene>
    <name evidence="2" type="ORF">AZI86_13115</name>
</gene>
<dbReference type="OrthoDB" id="5288982at2"/>
<dbReference type="PANTHER" id="PTHR34219:SF3">
    <property type="entry name" value="BLL7967 PROTEIN"/>
    <property type="match status" value="1"/>
</dbReference>
<dbReference type="Pfam" id="PF03929">
    <property type="entry name" value="PepSY_TM"/>
    <property type="match status" value="1"/>
</dbReference>
<evidence type="ECO:0000313" key="3">
    <source>
        <dbReference type="Proteomes" id="UP000075320"/>
    </source>
</evidence>
<feature type="transmembrane region" description="Helical" evidence="1">
    <location>
        <begin position="410"/>
        <end position="430"/>
    </location>
</feature>
<organism evidence="2 3">
    <name type="scientific">Bdellovibrio bacteriovorus</name>
    <dbReference type="NCBI Taxonomy" id="959"/>
    <lineage>
        <taxon>Bacteria</taxon>
        <taxon>Pseudomonadati</taxon>
        <taxon>Bdellovibrionota</taxon>
        <taxon>Bdellovibrionia</taxon>
        <taxon>Bdellovibrionales</taxon>
        <taxon>Pseudobdellovibrionaceae</taxon>
        <taxon>Bdellovibrio</taxon>
    </lineage>
</organism>
<dbReference type="InterPro" id="IPR005625">
    <property type="entry name" value="PepSY-ass_TM"/>
</dbReference>
<feature type="transmembrane region" description="Helical" evidence="1">
    <location>
        <begin position="12"/>
        <end position="36"/>
    </location>
</feature>
<protein>
    <recommendedName>
        <fullName evidence="4">PepSY domain-containing protein</fullName>
    </recommendedName>
</protein>
<feature type="transmembrane region" description="Helical" evidence="1">
    <location>
        <begin position="143"/>
        <end position="166"/>
    </location>
</feature>
<keyword evidence="3" id="KW-1185">Reference proteome</keyword>
<sequence length="435" mass="48984">MNNRLFKLFYKTHIYVGIFVSLHLLVLTLTGSILLFKDEIEGHESHEEHIAAGALPQIDTFFQNMLQKYPNERPLALSIEEADHDIAQLRLGKDNSKMFRGSRRVYFDTKTGLEVEAPKKTGSFMEAVLILHREFFLGSNGKIYVGLIGLLYAFTLISGFFIYGNFSKKTKFGEIRQQSARTFSGDLHRFLGMTVFAWGLLIAITGLFLGLSSTLIKVYQFSELKKLTAQYPTAPSGPRASLDKVLESAQKALPESSFDYLAFADTQFSPPGHHLVLMHGNTAFTERLVEVVVIDAVTGELTEVRALPWYLKFTMLSEPLHFGNYGGLFLKLVWLTLSLISLALPILGIYIWWDRRRKSKKAAASEKKANILLWTSGLFQRAYLVPTTLMVISALAIVGSFVTHGAMNPVFVSGLLVPVYFSVRVLWTWIRGPRK</sequence>
<evidence type="ECO:0008006" key="4">
    <source>
        <dbReference type="Google" id="ProtNLM"/>
    </source>
</evidence>
<keyword evidence="1" id="KW-1133">Transmembrane helix</keyword>
<evidence type="ECO:0000256" key="1">
    <source>
        <dbReference type="SAM" id="Phobius"/>
    </source>
</evidence>
<reference evidence="2 3" key="1">
    <citation type="submission" date="2016-03" db="EMBL/GenBank/DDBJ databases">
        <authorList>
            <person name="Ploux O."/>
        </authorList>
    </citation>
    <scope>NUCLEOTIDE SEQUENCE [LARGE SCALE GENOMIC DNA]</scope>
    <source>
        <strain evidence="2 3">R0</strain>
    </source>
</reference>
<feature type="transmembrane region" description="Helical" evidence="1">
    <location>
        <begin position="187"/>
        <end position="211"/>
    </location>
</feature>
<feature type="transmembrane region" description="Helical" evidence="1">
    <location>
        <begin position="382"/>
        <end position="404"/>
    </location>
</feature>
<dbReference type="EMBL" id="LUKE01000003">
    <property type="protein sequence ID" value="KYG63759.1"/>
    <property type="molecule type" value="Genomic_DNA"/>
</dbReference>
<dbReference type="RefSeq" id="WP_061835653.1">
    <property type="nucleotide sequence ID" value="NZ_LUKE01000003.1"/>
</dbReference>